<name>A0A074ZSP8_OPIVI</name>
<feature type="compositionally biased region" description="Basic and acidic residues" evidence="1">
    <location>
        <begin position="941"/>
        <end position="954"/>
    </location>
</feature>
<dbReference type="OrthoDB" id="9997739at2759"/>
<feature type="compositionally biased region" description="Polar residues" evidence="1">
    <location>
        <begin position="1368"/>
        <end position="1385"/>
    </location>
</feature>
<dbReference type="PROSITE" id="PS50097">
    <property type="entry name" value="BTB"/>
    <property type="match status" value="1"/>
</dbReference>
<dbReference type="SUPFAM" id="SSF49785">
    <property type="entry name" value="Galactose-binding domain-like"/>
    <property type="match status" value="1"/>
</dbReference>
<protein>
    <recommendedName>
        <fullName evidence="6">BTB domain-containing protein</fullName>
    </recommendedName>
</protein>
<dbReference type="InterPro" id="IPR052407">
    <property type="entry name" value="BTB_POZ_domain_cont_9"/>
</dbReference>
<dbReference type="KEGG" id="ovi:T265_06373"/>
<dbReference type="STRING" id="6198.A0A074ZSP8"/>
<dbReference type="Pfam" id="PF07707">
    <property type="entry name" value="BACK"/>
    <property type="match status" value="1"/>
</dbReference>
<keyword evidence="5" id="KW-1185">Reference proteome</keyword>
<dbReference type="InterPro" id="IPR000477">
    <property type="entry name" value="RT_dom"/>
</dbReference>
<dbReference type="PANTHER" id="PTHR46306">
    <property type="entry name" value="BTB/POZ DOMAIN-CONTAINING PROTEIN 9"/>
    <property type="match status" value="1"/>
</dbReference>
<feature type="region of interest" description="Disordered" evidence="1">
    <location>
        <begin position="1219"/>
        <end position="1251"/>
    </location>
</feature>
<dbReference type="Gene3D" id="2.60.120.260">
    <property type="entry name" value="Galactose-binding domain-like"/>
    <property type="match status" value="1"/>
</dbReference>
<dbReference type="PANTHER" id="PTHR46306:SF1">
    <property type="entry name" value="BTB_POZ DOMAIN-CONTAINING PROTEIN 9"/>
    <property type="match status" value="1"/>
</dbReference>
<evidence type="ECO:0000259" key="3">
    <source>
        <dbReference type="PROSITE" id="PS50878"/>
    </source>
</evidence>
<organism evidence="4 5">
    <name type="scientific">Opisthorchis viverrini</name>
    <name type="common">Southeast Asian liver fluke</name>
    <dbReference type="NCBI Taxonomy" id="6198"/>
    <lineage>
        <taxon>Eukaryota</taxon>
        <taxon>Metazoa</taxon>
        <taxon>Spiralia</taxon>
        <taxon>Lophotrochozoa</taxon>
        <taxon>Platyhelminthes</taxon>
        <taxon>Trematoda</taxon>
        <taxon>Digenea</taxon>
        <taxon>Opisthorchiida</taxon>
        <taxon>Opisthorchiata</taxon>
        <taxon>Opisthorchiidae</taxon>
        <taxon>Opisthorchis</taxon>
    </lineage>
</organism>
<feature type="domain" description="BTB" evidence="2">
    <location>
        <begin position="518"/>
        <end position="585"/>
    </location>
</feature>
<dbReference type="GeneID" id="20320555"/>
<dbReference type="SMART" id="SM00225">
    <property type="entry name" value="BTB"/>
    <property type="match status" value="1"/>
</dbReference>
<dbReference type="CDD" id="cd18287">
    <property type="entry name" value="BTB_POZ_BTBD9"/>
    <property type="match status" value="1"/>
</dbReference>
<dbReference type="Gene3D" id="3.30.710.10">
    <property type="entry name" value="Potassium Channel Kv1.1, Chain A"/>
    <property type="match status" value="1"/>
</dbReference>
<feature type="compositionally biased region" description="Polar residues" evidence="1">
    <location>
        <begin position="930"/>
        <end position="939"/>
    </location>
</feature>
<dbReference type="Pfam" id="PF00651">
    <property type="entry name" value="BTB"/>
    <property type="match status" value="1"/>
</dbReference>
<dbReference type="SUPFAM" id="SSF54695">
    <property type="entry name" value="POZ domain"/>
    <property type="match status" value="1"/>
</dbReference>
<feature type="region of interest" description="Disordered" evidence="1">
    <location>
        <begin position="1065"/>
        <end position="1084"/>
    </location>
</feature>
<dbReference type="InterPro" id="IPR011705">
    <property type="entry name" value="BACK"/>
</dbReference>
<sequence length="1385" mass="153027">MCPASEAALIGRRVAYDEPSLAEVLFPMPDSEWRKRRGGQTLTWWRSMKEFTKHLGAVGANRLRRWAPRGPHCAWLETLIYMVTNRWHWRSGHRPSLHLVGDTNIYGYQPMALAFLLSVFYPDRPSEGLKRICWPPAAQPVETMHTGKWNVNLARPSDEEIRHEIAVPGPDGLYPALFKEGGNPLVTHLTKLIGIMWDEEQVPAEWDMSTVIPVFKKGTRTLCENHSGISLLAVASKALSGLILRRLTEHRERQLRENQAGFRPARGRMDHIFTLRQILEQRHCFQQPTMVVFLDLKAAFDSADRQALWQCLWSKGVPHKFLTLIKALYANSRGRVKVYGKLSPEFTSSIGVRQGCPLLPFLFNVVIDTIMEDSLPASNACGVEVLPGPPLTDIEYADDIALQGSDPVAMQTILNNLNTSASRFDMRFTPAKCKALLQDWVGSHPSLMLADEPIECLTIDVFGAFHESAGTTDRATFPVAGAVCATNRVPRDRSTQYIDHSSDVAASISNLYGNELFSDVTLVVQGVQFTAHKVVLAARSEYFRALLYGGLAESNRSVIQLNDINAAAFKHVLQYIYTGRLTVTKLRTMLDVLGLAHQYDFRSLESALSAHLTHSLRLSNVWLIYNLAVMYGLEELINACLKFLDGIAPAPLFSPHFLRLSQPAVERLLSRDSFCASEIDIFRSLCAWFRTTKESSTRSGSYLPPIADHIQDNVCKSGISSETGSETLALVREKSGSTDAKISVDSSVQPDKRCVDEPAWSHELSESEWERQVMRRCVRFELMSLRDLLSEVRASKMVSPDDLLDAISLQAKTMDELPHRGWSLPGINLASPRFAASLVAGEEGSYPYFFVDDADDADDLAELQFTLGALEAGGSDWNVMDMDNMDEDVDETSESDSRSDMNVGSVSRSGDGDVPVGSLGSHAVPAPQGEASSVPNELTESGDRDDPSQQERLNRIPRNVGGGTRSIQGASVSRPPNQFASPDWIQTQSNLAGARLADFNQYRSLGTDYQHLFINHQGCLVPRAGSSSAAQQNASSAAVAIPSVHGLQHHMPAERSVRWLQPSNPRTGRRIAPHPPPPPHSEHDVVRHSLDDPDAHIVIRLGKPSIVNTIRMQLWDREVRFLLWDLDDRTYSYSVHVSTNREDWRLVRDATRDRCQSWQIITFPPQLVTFIRVVGTHNTANEVFHLVHLECPYPPAELMEEQEQFSKIDTVAITNTQSLNLNPEPAGASTSMVTSGSEPSEPNSTSENPSYQATQATELLDSASVLDPIADLVFAGELETRTHSSPTPLDPPDETVEAAATIPATRSLTQLPIDSSLGAGMESGHDMLLDSGAAMSATNLSLNRASSHDLSGLPGHPSASGFRGRNRLVTQTPSPRNNAAPNSRN</sequence>
<evidence type="ECO:0000313" key="5">
    <source>
        <dbReference type="Proteomes" id="UP000054324"/>
    </source>
</evidence>
<dbReference type="SMART" id="SM00875">
    <property type="entry name" value="BACK"/>
    <property type="match status" value="1"/>
</dbReference>
<evidence type="ECO:0000259" key="2">
    <source>
        <dbReference type="PROSITE" id="PS50097"/>
    </source>
</evidence>
<dbReference type="GO" id="GO:0008344">
    <property type="term" value="P:adult locomotory behavior"/>
    <property type="evidence" value="ECO:0007669"/>
    <property type="project" value="TreeGrafter"/>
</dbReference>
<feature type="compositionally biased region" description="Low complexity" evidence="1">
    <location>
        <begin position="1234"/>
        <end position="1250"/>
    </location>
</feature>
<evidence type="ECO:0000313" key="4">
    <source>
        <dbReference type="EMBL" id="KER26395.1"/>
    </source>
</evidence>
<dbReference type="Proteomes" id="UP000054324">
    <property type="component" value="Unassembled WGS sequence"/>
</dbReference>
<dbReference type="GO" id="GO:0005737">
    <property type="term" value="C:cytoplasm"/>
    <property type="evidence" value="ECO:0007669"/>
    <property type="project" value="TreeGrafter"/>
</dbReference>
<dbReference type="PROSITE" id="PS50878">
    <property type="entry name" value="RT_POL"/>
    <property type="match status" value="1"/>
</dbReference>
<evidence type="ECO:0008006" key="6">
    <source>
        <dbReference type="Google" id="ProtNLM"/>
    </source>
</evidence>
<feature type="region of interest" description="Disordered" evidence="1">
    <location>
        <begin position="887"/>
        <end position="983"/>
    </location>
</feature>
<feature type="region of interest" description="Disordered" evidence="1">
    <location>
        <begin position="1345"/>
        <end position="1385"/>
    </location>
</feature>
<gene>
    <name evidence="4" type="ORF">T265_06373</name>
</gene>
<dbReference type="EMBL" id="KL596749">
    <property type="protein sequence ID" value="KER26395.1"/>
    <property type="molecule type" value="Genomic_DNA"/>
</dbReference>
<dbReference type="GO" id="GO:0050804">
    <property type="term" value="P:modulation of chemical synaptic transmission"/>
    <property type="evidence" value="ECO:0007669"/>
    <property type="project" value="TreeGrafter"/>
</dbReference>
<dbReference type="Pfam" id="PF00078">
    <property type="entry name" value="RVT_1"/>
    <property type="match status" value="1"/>
</dbReference>
<dbReference type="InterPro" id="IPR000210">
    <property type="entry name" value="BTB/POZ_dom"/>
</dbReference>
<feature type="compositionally biased region" description="Polar residues" evidence="1">
    <location>
        <begin position="965"/>
        <end position="983"/>
    </location>
</feature>
<dbReference type="GO" id="GO:0048512">
    <property type="term" value="P:circadian behavior"/>
    <property type="evidence" value="ECO:0007669"/>
    <property type="project" value="TreeGrafter"/>
</dbReference>
<feature type="domain" description="Reverse transcriptase" evidence="3">
    <location>
        <begin position="195"/>
        <end position="461"/>
    </location>
</feature>
<dbReference type="InterPro" id="IPR008979">
    <property type="entry name" value="Galactose-bd-like_sf"/>
</dbReference>
<dbReference type="CDD" id="cd01650">
    <property type="entry name" value="RT_nLTR_like"/>
    <property type="match status" value="1"/>
</dbReference>
<dbReference type="Gene3D" id="1.25.40.420">
    <property type="match status" value="1"/>
</dbReference>
<evidence type="ECO:0000256" key="1">
    <source>
        <dbReference type="SAM" id="MobiDB-lite"/>
    </source>
</evidence>
<dbReference type="CTD" id="20320555"/>
<dbReference type="InterPro" id="IPR011333">
    <property type="entry name" value="SKP1/BTB/POZ_sf"/>
</dbReference>
<dbReference type="RefSeq" id="XP_009169878.1">
    <property type="nucleotide sequence ID" value="XM_009171614.1"/>
</dbReference>
<proteinExistence type="predicted"/>
<reference evidence="4 5" key="1">
    <citation type="submission" date="2013-11" db="EMBL/GenBank/DDBJ databases">
        <title>Opisthorchis viverrini - life in the bile duct.</title>
        <authorList>
            <person name="Young N.D."/>
            <person name="Nagarajan N."/>
            <person name="Lin S.J."/>
            <person name="Korhonen P.K."/>
            <person name="Jex A.R."/>
            <person name="Hall R.S."/>
            <person name="Safavi-Hemami H."/>
            <person name="Kaewkong W."/>
            <person name="Bertrand D."/>
            <person name="Gao S."/>
            <person name="Seet Q."/>
            <person name="Wongkham S."/>
            <person name="Teh B.T."/>
            <person name="Wongkham C."/>
            <person name="Intapan P.M."/>
            <person name="Maleewong W."/>
            <person name="Yang X."/>
            <person name="Hu M."/>
            <person name="Wang Z."/>
            <person name="Hofmann A."/>
            <person name="Sternberg P.W."/>
            <person name="Tan P."/>
            <person name="Wang J."/>
            <person name="Gasser R.B."/>
        </authorList>
    </citation>
    <scope>NUCLEOTIDE SEQUENCE [LARGE SCALE GENOMIC DNA]</scope>
</reference>
<accession>A0A074ZSP8</accession>